<dbReference type="Gene3D" id="3.40.50.1360">
    <property type="match status" value="1"/>
</dbReference>
<dbReference type="Proteomes" id="UP001165586">
    <property type="component" value="Unassembled WGS sequence"/>
</dbReference>
<dbReference type="PROSITE" id="PS51000">
    <property type="entry name" value="HTH_DEOR_2"/>
    <property type="match status" value="1"/>
</dbReference>
<keyword evidence="2 5" id="KW-0238">DNA-binding</keyword>
<dbReference type="EMBL" id="JANLCJ010000001">
    <property type="protein sequence ID" value="MCS5732517.1"/>
    <property type="molecule type" value="Genomic_DNA"/>
</dbReference>
<dbReference type="InterPro" id="IPR014036">
    <property type="entry name" value="DeoR-like_C"/>
</dbReference>
<dbReference type="SMART" id="SM00420">
    <property type="entry name" value="HTH_DEOR"/>
    <property type="match status" value="1"/>
</dbReference>
<reference evidence="5" key="1">
    <citation type="submission" date="2022-08" db="EMBL/GenBank/DDBJ databases">
        <authorList>
            <person name="Deng Y."/>
            <person name="Han X.-F."/>
            <person name="Zhang Y.-Q."/>
        </authorList>
    </citation>
    <scope>NUCLEOTIDE SEQUENCE</scope>
    <source>
        <strain evidence="5">CPCC 203386</strain>
    </source>
</reference>
<dbReference type="InterPro" id="IPR050313">
    <property type="entry name" value="Carb_Metab_HTH_regulators"/>
</dbReference>
<dbReference type="InterPro" id="IPR036388">
    <property type="entry name" value="WH-like_DNA-bd_sf"/>
</dbReference>
<dbReference type="Pfam" id="PF08220">
    <property type="entry name" value="HTH_DeoR"/>
    <property type="match status" value="1"/>
</dbReference>
<keyword evidence="6" id="KW-1185">Reference proteome</keyword>
<dbReference type="SUPFAM" id="SSF46785">
    <property type="entry name" value="Winged helix' DNA-binding domain"/>
    <property type="match status" value="1"/>
</dbReference>
<dbReference type="InterPro" id="IPR001034">
    <property type="entry name" value="DeoR_HTH"/>
</dbReference>
<proteinExistence type="predicted"/>
<accession>A0ABT2GX56</accession>
<dbReference type="GO" id="GO:0003677">
    <property type="term" value="F:DNA binding"/>
    <property type="evidence" value="ECO:0007669"/>
    <property type="project" value="UniProtKB-KW"/>
</dbReference>
<evidence type="ECO:0000256" key="2">
    <source>
        <dbReference type="ARBA" id="ARBA00023125"/>
    </source>
</evidence>
<dbReference type="PRINTS" id="PR00037">
    <property type="entry name" value="HTHLACR"/>
</dbReference>
<comment type="caution">
    <text evidence="5">The sequence shown here is derived from an EMBL/GenBank/DDBJ whole genome shotgun (WGS) entry which is preliminary data.</text>
</comment>
<evidence type="ECO:0000259" key="4">
    <source>
        <dbReference type="PROSITE" id="PS51000"/>
    </source>
</evidence>
<feature type="domain" description="HTH deoR-type" evidence="4">
    <location>
        <begin position="13"/>
        <end position="68"/>
    </location>
</feature>
<evidence type="ECO:0000256" key="1">
    <source>
        <dbReference type="ARBA" id="ARBA00023015"/>
    </source>
</evidence>
<name>A0ABT2GX56_9MICO</name>
<dbReference type="PANTHER" id="PTHR30363:SF44">
    <property type="entry name" value="AGA OPERON TRANSCRIPTIONAL REPRESSOR-RELATED"/>
    <property type="match status" value="1"/>
</dbReference>
<dbReference type="SMART" id="SM01134">
    <property type="entry name" value="DeoRC"/>
    <property type="match status" value="1"/>
</dbReference>
<keyword evidence="3" id="KW-0804">Transcription</keyword>
<keyword evidence="1" id="KW-0805">Transcription regulation</keyword>
<dbReference type="Pfam" id="PF00455">
    <property type="entry name" value="DeoRC"/>
    <property type="match status" value="1"/>
</dbReference>
<organism evidence="5 6">
    <name type="scientific">Herbiconiux daphne</name>
    <dbReference type="NCBI Taxonomy" id="2970914"/>
    <lineage>
        <taxon>Bacteria</taxon>
        <taxon>Bacillati</taxon>
        <taxon>Actinomycetota</taxon>
        <taxon>Actinomycetes</taxon>
        <taxon>Micrococcales</taxon>
        <taxon>Microbacteriaceae</taxon>
        <taxon>Herbiconiux</taxon>
    </lineage>
</organism>
<dbReference type="InterPro" id="IPR018356">
    <property type="entry name" value="Tscrpt_reg_HTH_DeoR_CS"/>
</dbReference>
<dbReference type="PANTHER" id="PTHR30363">
    <property type="entry name" value="HTH-TYPE TRANSCRIPTIONAL REGULATOR SRLR-RELATED"/>
    <property type="match status" value="1"/>
</dbReference>
<dbReference type="SUPFAM" id="SSF100950">
    <property type="entry name" value="NagB/RpiA/CoA transferase-like"/>
    <property type="match status" value="1"/>
</dbReference>
<gene>
    <name evidence="5" type="ORF">N1032_02015</name>
</gene>
<evidence type="ECO:0000313" key="5">
    <source>
        <dbReference type="EMBL" id="MCS5732517.1"/>
    </source>
</evidence>
<dbReference type="InterPro" id="IPR037171">
    <property type="entry name" value="NagB/RpiA_transferase-like"/>
</dbReference>
<dbReference type="RefSeq" id="WP_259537148.1">
    <property type="nucleotide sequence ID" value="NZ_JANLCJ010000001.1"/>
</dbReference>
<dbReference type="Gene3D" id="1.10.10.10">
    <property type="entry name" value="Winged helix-like DNA-binding domain superfamily/Winged helix DNA-binding domain"/>
    <property type="match status" value="1"/>
</dbReference>
<evidence type="ECO:0000313" key="6">
    <source>
        <dbReference type="Proteomes" id="UP001165586"/>
    </source>
</evidence>
<dbReference type="InterPro" id="IPR036390">
    <property type="entry name" value="WH_DNA-bd_sf"/>
</dbReference>
<dbReference type="PROSITE" id="PS00894">
    <property type="entry name" value="HTH_DEOR_1"/>
    <property type="match status" value="1"/>
</dbReference>
<protein>
    <submittedName>
        <fullName evidence="5">DeoR/GlpR family DNA-binding transcription regulator</fullName>
    </submittedName>
</protein>
<sequence>MTETDGRFAYASASERRDILAQYVIEQGYSTILELSQRFGVSEMTIRRDVARLVGEGRLRGFHGGVGSLSPVEVSGVDYGDRDQKMGEAKRAIAEHAVGLVGAGAVIAVDAGTTAAQFAALLPQDRRLQVITHSLPAINILSNNQGVEITGLGGVLHQESLSFSGPATLAALANLHIDTLFLAASGLNERGAYCGNSFDAITKRALIDVSDTVVLLADSSKFETSAMVRTCEWDAIDRLIVDSGLRPEDERMLAQFDIAIEKVGATAASGSPELAGSKP</sequence>
<evidence type="ECO:0000256" key="3">
    <source>
        <dbReference type="ARBA" id="ARBA00023163"/>
    </source>
</evidence>